<protein>
    <recommendedName>
        <fullName evidence="2">UDP-glucose/GDP-mannose dehydrogenase N-terminal domain-containing protein</fullName>
    </recommendedName>
</protein>
<dbReference type="Gene3D" id="3.40.50.720">
    <property type="entry name" value="NAD(P)-binding Rossmann-like Domain"/>
    <property type="match status" value="1"/>
</dbReference>
<dbReference type="SUPFAM" id="SSF51735">
    <property type="entry name" value="NAD(P)-binding Rossmann-fold domains"/>
    <property type="match status" value="1"/>
</dbReference>
<proteinExistence type="predicted"/>
<dbReference type="InterPro" id="IPR036291">
    <property type="entry name" value="NAD(P)-bd_dom_sf"/>
</dbReference>
<accession>A0A0F9DEJ9</accession>
<organism evidence="1">
    <name type="scientific">marine sediment metagenome</name>
    <dbReference type="NCBI Taxonomy" id="412755"/>
    <lineage>
        <taxon>unclassified sequences</taxon>
        <taxon>metagenomes</taxon>
        <taxon>ecological metagenomes</taxon>
    </lineage>
</organism>
<gene>
    <name evidence="1" type="ORF">LCGC14_2208950</name>
</gene>
<sequence>MKVAIVGFGYVGKAMRKLFDDVIIYDVTDKEVWASKDAVNECDIVIVCVNTPQLEDVLTPAGYEDDSIIIPPNPFLMGNDDEIFFMYYKDLIDLNFGDTNKGSIELLRIIWKRIGEIKTFLGITKGTRYIGEEREEWRLINELDWYITYPESAPMMYHAILGDPEKEKVILLKFKNFLRDRNRIKGIKSLKYY</sequence>
<reference evidence="1" key="1">
    <citation type="journal article" date="2015" name="Nature">
        <title>Complex archaea that bridge the gap between prokaryotes and eukaryotes.</title>
        <authorList>
            <person name="Spang A."/>
            <person name="Saw J.H."/>
            <person name="Jorgensen S.L."/>
            <person name="Zaremba-Niedzwiedzka K."/>
            <person name="Martijn J."/>
            <person name="Lind A.E."/>
            <person name="van Eijk R."/>
            <person name="Schleper C."/>
            <person name="Guy L."/>
            <person name="Ettema T.J."/>
        </authorList>
    </citation>
    <scope>NUCLEOTIDE SEQUENCE</scope>
</reference>
<evidence type="ECO:0000313" key="1">
    <source>
        <dbReference type="EMBL" id="KKL60079.1"/>
    </source>
</evidence>
<name>A0A0F9DEJ9_9ZZZZ</name>
<comment type="caution">
    <text evidence="1">The sequence shown here is derived from an EMBL/GenBank/DDBJ whole genome shotgun (WGS) entry which is preliminary data.</text>
</comment>
<dbReference type="EMBL" id="LAZR01029273">
    <property type="protein sequence ID" value="KKL60079.1"/>
    <property type="molecule type" value="Genomic_DNA"/>
</dbReference>
<dbReference type="AlphaFoldDB" id="A0A0F9DEJ9"/>
<evidence type="ECO:0008006" key="2">
    <source>
        <dbReference type="Google" id="ProtNLM"/>
    </source>
</evidence>